<dbReference type="Proteomes" id="UP000503308">
    <property type="component" value="Chromosome"/>
</dbReference>
<dbReference type="InterPro" id="IPR001054">
    <property type="entry name" value="A/G_cyclase"/>
</dbReference>
<dbReference type="SUPFAM" id="SSF48452">
    <property type="entry name" value="TPR-like"/>
    <property type="match status" value="1"/>
</dbReference>
<organism evidence="2 3">
    <name type="scientific">Roseobacter ponti</name>
    <dbReference type="NCBI Taxonomy" id="1891787"/>
    <lineage>
        <taxon>Bacteria</taxon>
        <taxon>Pseudomonadati</taxon>
        <taxon>Pseudomonadota</taxon>
        <taxon>Alphaproteobacteria</taxon>
        <taxon>Rhodobacterales</taxon>
        <taxon>Roseobacteraceae</taxon>
        <taxon>Roseobacter</taxon>
    </lineage>
</organism>
<dbReference type="InterPro" id="IPR011990">
    <property type="entry name" value="TPR-like_helical_dom_sf"/>
</dbReference>
<dbReference type="AlphaFoldDB" id="A0A858SR00"/>
<proteinExistence type="predicted"/>
<protein>
    <recommendedName>
        <fullName evidence="1">Guanylate cyclase domain-containing protein</fullName>
    </recommendedName>
</protein>
<dbReference type="PROSITE" id="PS50125">
    <property type="entry name" value="GUANYLATE_CYCLASE_2"/>
    <property type="match status" value="1"/>
</dbReference>
<dbReference type="InterPro" id="IPR050697">
    <property type="entry name" value="Adenylyl/Guanylyl_Cyclase_3/4"/>
</dbReference>
<dbReference type="GO" id="GO:0004016">
    <property type="term" value="F:adenylate cyclase activity"/>
    <property type="evidence" value="ECO:0007669"/>
    <property type="project" value="UniProtKB-ARBA"/>
</dbReference>
<dbReference type="Pfam" id="PF00211">
    <property type="entry name" value="Guanylate_cyc"/>
    <property type="match status" value="1"/>
</dbReference>
<evidence type="ECO:0000313" key="3">
    <source>
        <dbReference type="Proteomes" id="UP000503308"/>
    </source>
</evidence>
<feature type="domain" description="Guanylate cyclase" evidence="1">
    <location>
        <begin position="7"/>
        <end position="115"/>
    </location>
</feature>
<dbReference type="PANTHER" id="PTHR43081:SF19">
    <property type="entry name" value="PH-SENSITIVE ADENYLATE CYCLASE RV1264"/>
    <property type="match status" value="1"/>
</dbReference>
<dbReference type="GO" id="GO:0035556">
    <property type="term" value="P:intracellular signal transduction"/>
    <property type="evidence" value="ECO:0007669"/>
    <property type="project" value="InterPro"/>
</dbReference>
<dbReference type="Gene3D" id="1.25.40.10">
    <property type="entry name" value="Tetratricopeptide repeat domain"/>
    <property type="match status" value="1"/>
</dbReference>
<evidence type="ECO:0000259" key="1">
    <source>
        <dbReference type="PROSITE" id="PS50125"/>
    </source>
</evidence>
<reference evidence="2 3" key="1">
    <citation type="submission" date="2020-02" db="EMBL/GenBank/DDBJ databases">
        <title>Genome sequence of Roseobacter ponti.</title>
        <authorList>
            <person name="Hollensteiner J."/>
            <person name="Schneider D."/>
            <person name="Poehlein A."/>
            <person name="Daniel R."/>
        </authorList>
    </citation>
    <scope>NUCLEOTIDE SEQUENCE [LARGE SCALE GENOMIC DNA]</scope>
    <source>
        <strain evidence="2 3">DSM 106830</strain>
    </source>
</reference>
<dbReference type="SUPFAM" id="SSF55073">
    <property type="entry name" value="Nucleotide cyclase"/>
    <property type="match status" value="1"/>
</dbReference>
<gene>
    <name evidence="2" type="ORF">G3256_02420</name>
</gene>
<keyword evidence="3" id="KW-1185">Reference proteome</keyword>
<evidence type="ECO:0000313" key="2">
    <source>
        <dbReference type="EMBL" id="QJF50103.1"/>
    </source>
</evidence>
<dbReference type="CDD" id="cd07302">
    <property type="entry name" value="CHD"/>
    <property type="match status" value="1"/>
</dbReference>
<dbReference type="Gene3D" id="3.30.70.1230">
    <property type="entry name" value="Nucleotide cyclase"/>
    <property type="match status" value="1"/>
</dbReference>
<dbReference type="RefSeq" id="WP_169639327.1">
    <property type="nucleotide sequence ID" value="NZ_CP048788.1"/>
</dbReference>
<accession>A0A858SR00</accession>
<dbReference type="KEGG" id="rpon:G3256_02420"/>
<dbReference type="PANTHER" id="PTHR43081">
    <property type="entry name" value="ADENYLATE CYCLASE, TERMINAL-DIFFERENTIATION SPECIFIC-RELATED"/>
    <property type="match status" value="1"/>
</dbReference>
<sequence length="550" mass="59740">MQSRLAVIMFADIVGFSAMMEADQAGTVRIVRALRSDTFEPVISAHGGEVLKRLGDGWIIAFASVAACVDGAMQAQKALLSVPGVQLRVGCHIGDIVQDDEDIYGSGINIAERIQAETPPGGVMVSEDVYRQLSGAAAGALKEAGVFRLKNISAPVRLYQWRPADQTSANTGEATSIAVAAIEHAPRDADTAAIAGDLREQLFVRLSRRTGIVVYDALARDVGDATYDLRSRLRVAGDRGRLSLTLVLRSDGRPVWSESYDRSTADIFDFCDGVLERAESDLRLQTNAFDGDRLAHIPDEALSVSELRSRAAQLFYRVSYESWIHGRNLMRRALQLNPGDGVALAMLAEAEVMLAAARYEQVPQDLSEELARGLDHAIEQNPGSDYVFWARGIFRVICTDDIRGARADLESSRRNNPAYTEAHELEGHILMAEGDCAGAARQFEVFQNQSQNPLLPNRLFLNAVALYCDGRAGEAMTLARRAADVRPGDRVLHAMVSHAARAAGDDETAGRYRARADGLVPAPSICARAPLVPEPHQDLVQALARESRPG</sequence>
<name>A0A858SR00_9RHOB</name>
<dbReference type="GO" id="GO:0006171">
    <property type="term" value="P:cAMP biosynthetic process"/>
    <property type="evidence" value="ECO:0007669"/>
    <property type="project" value="TreeGrafter"/>
</dbReference>
<dbReference type="EMBL" id="CP048788">
    <property type="protein sequence ID" value="QJF50103.1"/>
    <property type="molecule type" value="Genomic_DNA"/>
</dbReference>
<dbReference type="InterPro" id="IPR029787">
    <property type="entry name" value="Nucleotide_cyclase"/>
</dbReference>